<dbReference type="EMBL" id="MK937595">
    <property type="protein sequence ID" value="QDH92152.1"/>
    <property type="molecule type" value="Genomic_DNA"/>
</dbReference>
<dbReference type="Proteomes" id="UP000316735">
    <property type="component" value="Segment"/>
</dbReference>
<feature type="region of interest" description="Disordered" evidence="1">
    <location>
        <begin position="1"/>
        <end position="123"/>
    </location>
</feature>
<feature type="compositionally biased region" description="Low complexity" evidence="1">
    <location>
        <begin position="31"/>
        <end position="48"/>
    </location>
</feature>
<reference evidence="2 3" key="1">
    <citation type="submission" date="2019-05" db="EMBL/GenBank/DDBJ databases">
        <authorList>
            <person name="Derk J.T."/>
            <person name="Gurtovaia V."/>
            <person name="Hoskins I.B.W."/>
            <person name="Meyer D.A."/>
            <person name="Wheatley K.M."/>
            <person name="Pape-Zambito D.A."/>
            <person name="Garlena R.A."/>
            <person name="Russell D.A."/>
            <person name="Pope W.H."/>
            <person name="Jacobs-Sera D."/>
            <person name="Hatfull G.F."/>
        </authorList>
    </citation>
    <scope>NUCLEOTIDE SEQUENCE [LARGE SCALE GENOMIC DNA]</scope>
</reference>
<evidence type="ECO:0000313" key="3">
    <source>
        <dbReference type="Proteomes" id="UP000316735"/>
    </source>
</evidence>
<gene>
    <name evidence="2" type="primary">47</name>
    <name evidence="2" type="ORF">SEA_DUBU_47</name>
</gene>
<name>A0A514DEW7_9CAUD</name>
<dbReference type="KEGG" id="vg:77931353"/>
<protein>
    <submittedName>
        <fullName evidence="2">Uncharacterized protein</fullName>
    </submittedName>
</protein>
<evidence type="ECO:0000313" key="2">
    <source>
        <dbReference type="EMBL" id="QDH92152.1"/>
    </source>
</evidence>
<sequence>MKGSPPGPAHEATRRGGLRHGRTAPLHALLASSSPPVVAPGGPVVASAPGPPQTSVNQRTRPPVPPSGGTTGKRALVPGLHGPPCQPRKPGRGIDFRQPGAPQRPSLAGRHFVNPDAPTEAADGPLEAPMALVFLDSTAPKGLVRVYDTTTRRPVLVPLSRDALKRASEALRTASRGS</sequence>
<accession>A0A514DEW7</accession>
<keyword evidence="3" id="KW-1185">Reference proteome</keyword>
<proteinExistence type="predicted"/>
<dbReference type="GeneID" id="77931353"/>
<evidence type="ECO:0000256" key="1">
    <source>
        <dbReference type="SAM" id="MobiDB-lite"/>
    </source>
</evidence>
<organism evidence="2 3">
    <name type="scientific">Streptomyces phage Dubu</name>
    <dbReference type="NCBI Taxonomy" id="2591226"/>
    <lineage>
        <taxon>Viruses</taxon>
        <taxon>Duplodnaviria</taxon>
        <taxon>Heunggongvirae</taxon>
        <taxon>Uroviricota</taxon>
        <taxon>Caudoviricetes</taxon>
        <taxon>Dubuvirus</taxon>
        <taxon>Dubuvirus dubu</taxon>
    </lineage>
</organism>
<dbReference type="RefSeq" id="YP_010655491.1">
    <property type="nucleotide sequence ID" value="NC_070828.1"/>
</dbReference>